<feature type="compositionally biased region" description="Acidic residues" evidence="5">
    <location>
        <begin position="303"/>
        <end position="325"/>
    </location>
</feature>
<evidence type="ECO:0000313" key="7">
    <source>
        <dbReference type="EMBL" id="KXT15190.1"/>
    </source>
</evidence>
<feature type="region of interest" description="Disordered" evidence="5">
    <location>
        <begin position="1148"/>
        <end position="1192"/>
    </location>
</feature>
<evidence type="ECO:0000256" key="1">
    <source>
        <dbReference type="ARBA" id="ARBA00007447"/>
    </source>
</evidence>
<feature type="compositionally biased region" description="Basic and acidic residues" evidence="5">
    <location>
        <begin position="683"/>
        <end position="694"/>
    </location>
</feature>
<accession>A0A139IKH6</accession>
<keyword evidence="3" id="KW-0064">Aspartyl protease</keyword>
<feature type="region of interest" description="Disordered" evidence="5">
    <location>
        <begin position="792"/>
        <end position="822"/>
    </location>
</feature>
<protein>
    <recommendedName>
        <fullName evidence="6">Peptidase A1 domain-containing protein</fullName>
    </recommendedName>
</protein>
<evidence type="ECO:0000256" key="3">
    <source>
        <dbReference type="ARBA" id="ARBA00022750"/>
    </source>
</evidence>
<dbReference type="GO" id="GO:0006508">
    <property type="term" value="P:proteolysis"/>
    <property type="evidence" value="ECO:0007669"/>
    <property type="project" value="UniProtKB-KW"/>
</dbReference>
<feature type="compositionally biased region" description="Pro residues" evidence="5">
    <location>
        <begin position="944"/>
        <end position="953"/>
    </location>
</feature>
<gene>
    <name evidence="7" type="ORF">AC579_3940</name>
</gene>
<feature type="compositionally biased region" description="Polar residues" evidence="5">
    <location>
        <begin position="528"/>
        <end position="538"/>
    </location>
</feature>
<feature type="compositionally biased region" description="Polar residues" evidence="5">
    <location>
        <begin position="874"/>
        <end position="884"/>
    </location>
</feature>
<dbReference type="OrthoDB" id="4347at2759"/>
<dbReference type="InterPro" id="IPR021109">
    <property type="entry name" value="Peptidase_aspartic_dom_sf"/>
</dbReference>
<feature type="compositionally biased region" description="Basic and acidic residues" evidence="5">
    <location>
        <begin position="511"/>
        <end position="527"/>
    </location>
</feature>
<feature type="region of interest" description="Disordered" evidence="5">
    <location>
        <begin position="511"/>
        <end position="564"/>
    </location>
</feature>
<evidence type="ECO:0000256" key="4">
    <source>
        <dbReference type="ARBA" id="ARBA00022801"/>
    </source>
</evidence>
<dbReference type="STRING" id="113226.A0A139IKH6"/>
<dbReference type="PANTHER" id="PTHR47966">
    <property type="entry name" value="BETA-SITE APP-CLEAVING ENZYME, ISOFORM A-RELATED"/>
    <property type="match status" value="1"/>
</dbReference>
<keyword evidence="2" id="KW-0645">Protease</keyword>
<dbReference type="GO" id="GO:0004190">
    <property type="term" value="F:aspartic-type endopeptidase activity"/>
    <property type="evidence" value="ECO:0007669"/>
    <property type="project" value="UniProtKB-KW"/>
</dbReference>
<dbReference type="InterPro" id="IPR033121">
    <property type="entry name" value="PEPTIDASE_A1"/>
</dbReference>
<dbReference type="Proteomes" id="UP000073492">
    <property type="component" value="Unassembled WGS sequence"/>
</dbReference>
<name>A0A139IKH6_9PEZI</name>
<feature type="compositionally biased region" description="Polar residues" evidence="5">
    <location>
        <begin position="91"/>
        <end position="103"/>
    </location>
</feature>
<organism evidence="7 8">
    <name type="scientific">Pseudocercospora musae</name>
    <dbReference type="NCBI Taxonomy" id="113226"/>
    <lineage>
        <taxon>Eukaryota</taxon>
        <taxon>Fungi</taxon>
        <taxon>Dikarya</taxon>
        <taxon>Ascomycota</taxon>
        <taxon>Pezizomycotina</taxon>
        <taxon>Dothideomycetes</taxon>
        <taxon>Dothideomycetidae</taxon>
        <taxon>Mycosphaerellales</taxon>
        <taxon>Mycosphaerellaceae</taxon>
        <taxon>Pseudocercospora</taxon>
    </lineage>
</organism>
<feature type="region of interest" description="Disordered" evidence="5">
    <location>
        <begin position="872"/>
        <end position="956"/>
    </location>
</feature>
<feature type="region of interest" description="Disordered" evidence="5">
    <location>
        <begin position="623"/>
        <end position="654"/>
    </location>
</feature>
<proteinExistence type="inferred from homology"/>
<evidence type="ECO:0000259" key="6">
    <source>
        <dbReference type="PROSITE" id="PS51767"/>
    </source>
</evidence>
<reference evidence="7 8" key="1">
    <citation type="submission" date="2015-07" db="EMBL/GenBank/DDBJ databases">
        <title>Comparative genomics of the Sigatoka disease complex on banana suggests a link between parallel evolutionary changes in Pseudocercospora fijiensis and Pseudocercospora eumusae and increased virulence on the banana host.</title>
        <authorList>
            <person name="Chang T.-C."/>
            <person name="Salvucci A."/>
            <person name="Crous P.W."/>
            <person name="Stergiopoulos I."/>
        </authorList>
    </citation>
    <scope>NUCLEOTIDE SEQUENCE [LARGE SCALE GENOMIC DNA]</scope>
    <source>
        <strain evidence="7 8">CBS 116634</strain>
    </source>
</reference>
<dbReference type="Gene3D" id="2.40.70.10">
    <property type="entry name" value="Acid Proteases"/>
    <property type="match status" value="2"/>
</dbReference>
<evidence type="ECO:0000313" key="8">
    <source>
        <dbReference type="Proteomes" id="UP000073492"/>
    </source>
</evidence>
<dbReference type="InterPro" id="IPR001461">
    <property type="entry name" value="Aspartic_peptidase_A1"/>
</dbReference>
<comment type="caution">
    <text evidence="7">The sequence shown here is derived from an EMBL/GenBank/DDBJ whole genome shotgun (WGS) entry which is preliminary data.</text>
</comment>
<keyword evidence="4" id="KW-0378">Hydrolase</keyword>
<dbReference type="InterPro" id="IPR034163">
    <property type="entry name" value="Aspergillopepsin-like_cat_dom"/>
</dbReference>
<evidence type="ECO:0000256" key="5">
    <source>
        <dbReference type="SAM" id="MobiDB-lite"/>
    </source>
</evidence>
<dbReference type="Pfam" id="PF00026">
    <property type="entry name" value="Asp"/>
    <property type="match status" value="1"/>
</dbReference>
<feature type="compositionally biased region" description="Polar residues" evidence="5">
    <location>
        <begin position="625"/>
        <end position="638"/>
    </location>
</feature>
<feature type="region of interest" description="Disordered" evidence="5">
    <location>
        <begin position="281"/>
        <end position="337"/>
    </location>
</feature>
<dbReference type="PANTHER" id="PTHR47966:SF1">
    <property type="entry name" value="ASPARTYL PROTEINASE"/>
    <property type="match status" value="1"/>
</dbReference>
<feature type="region of interest" description="Disordered" evidence="5">
    <location>
        <begin position="837"/>
        <end position="856"/>
    </location>
</feature>
<feature type="region of interest" description="Disordered" evidence="5">
    <location>
        <begin position="83"/>
        <end position="103"/>
    </location>
</feature>
<dbReference type="SUPFAM" id="SSF50630">
    <property type="entry name" value="Acid proteases"/>
    <property type="match status" value="1"/>
</dbReference>
<evidence type="ECO:0000256" key="2">
    <source>
        <dbReference type="ARBA" id="ARBA00022670"/>
    </source>
</evidence>
<feature type="compositionally biased region" description="Low complexity" evidence="5">
    <location>
        <begin position="885"/>
        <end position="911"/>
    </location>
</feature>
<feature type="compositionally biased region" description="Polar residues" evidence="5">
    <location>
        <begin position="288"/>
        <end position="297"/>
    </location>
</feature>
<sequence length="1510" mass="164412">MDQNGNAFQNNLFADNQNFNAFDTLNLYQSGSDSTFNHDASWGVNASDFSQANQSRAPQSAPSWPQNANHLAAAAQPVQQAFSASPYPRPMSNSPASFAPNTFSYNAQQPHQQQPFQYRPPHYDPSLAAHAQNFNLHMPGYNAAAQNPATIAPQNLDPSRTFTNNPYPANAFSPNNFNQNRQAAHIQMRRADPQALVASIPKGVSRGMFNIIDFNQLSQTTNSERMGSYANVGREAQEWDMTRSAIPAYVPRKSRNELRALAGNNKAALAKIGKKSKSLTSHLKSRSFTGSVGSPSIKQDADSSSEDSSSSDDDSEYTDDEDEDSPLPAKKPDDPKGGVEYDVIKAVYRSKKRSLDAATIGACLAELWEVVKTIRDRWKADAAAVTDAETKKKAGELPLLKSRVKDQRDMMETAFKAMLKHGHRDVIEFLSENVSLIFICYQFLLDRFKDEDINGSLPRAILELMSQFTTLTKDKLEKTHMEKVLPRYQKKGDAKTKYYVNKILANAETATKDAAKKAEQKKTEKLASETTDPKTGSPSVKKPVPDSVAGVKRPAAPSAEGAAQKKLATVASKTNGVPATTKVNGAGTIKKAPTATDATKSAAPGGAQAATRKTVVAKPSGFFSGLQSATKKPGTSNAERAAKPVTSKPSTVTNTATATANATAKPAFDFAQTMANLTKPKEVKREVKPEKEVPPETEEERAKRLRKEQRRKLRVSFKPADQLVEVRFFVHDPAEEIDHDSSQMRDVSDVGGEGRMLKQQQHMMDLDEDDETEEEEQKLAEFKTPVPVDFSTVPEEERSRNFAPYGGGDFQPESAEKSEREQYENQTLMVFYTEPSQIPANPKEPEDPYNGDQGPTLKHFGPMEEKYAARVRSRQLQFQSQPVHGQSQAPPSPAFPFAAAGQQQSGSQVQSILDTLRNLNPNAQQPSAPAYPLPFAGGPAPAHFQPPPPPPPQTSAVPPGQIDLAAILAQIQNGAPQPQASYNYGAPQQQTGTDGAHKKSNDYKNKFYKTKTVYQQRHNLPSTYQAMAPSGHHAHFGKKEEHAPVARVAIPSQTSAPLQAVSAGTQGFYKVKCIRNPNYKPTPLGALLHLCRKFDFTPTLPCPFTVIEQLVDDTIKLNQKLLANFNPQAAQSAAKNVEPSHLFNRMAERDGSDKAGKTDGADRSDNAQTQNTEGPRAVSRVVQKDSSGRVGEVDAENIQNDSEYLAQVWSTSLPAKTQTKGKQNGHTIFDPAKSSTFKIMDGAKWQIQYGDGSSANGIVGTDTVIIGGLSVENQAVELASTLAPSFEETAGDGLLGLAFGSINTVKPNPVHTPVENMITQSDIPPESRLFTAYLTNYQDNDPPSYTFGYIDQDLVKGKPVTYTPIDNSLGFWQVKSAMTTVNAKKFPNAGNTAIMDTGTTLSLIDDTTCKNVYAAIPGAKYDDSQGGFIFPSNLGKANLPTIQFAIGDGLCTIDKDDLSFADVGNGMTYGGIQSRGTMKFSIYGGTVLKSMYAIFDQGRKQFGFVQKAVN</sequence>
<feature type="compositionally biased region" description="Polar residues" evidence="5">
    <location>
        <begin position="917"/>
        <end position="927"/>
    </location>
</feature>
<keyword evidence="8" id="KW-1185">Reference proteome</keyword>
<feature type="compositionally biased region" description="Low complexity" evidence="5">
    <location>
        <begin position="928"/>
        <end position="943"/>
    </location>
</feature>
<dbReference type="CDD" id="cd06097">
    <property type="entry name" value="Aspergillopepsin_like"/>
    <property type="match status" value="1"/>
</dbReference>
<feature type="region of interest" description="Disordered" evidence="5">
    <location>
        <begin position="683"/>
        <end position="702"/>
    </location>
</feature>
<dbReference type="PROSITE" id="PS51767">
    <property type="entry name" value="PEPTIDASE_A1"/>
    <property type="match status" value="1"/>
</dbReference>
<dbReference type="EMBL" id="LFZO01000064">
    <property type="protein sequence ID" value="KXT15190.1"/>
    <property type="molecule type" value="Genomic_DNA"/>
</dbReference>
<comment type="similarity">
    <text evidence="1">Belongs to the peptidase A1 family.</text>
</comment>
<feature type="domain" description="Peptidase A1" evidence="6">
    <location>
        <begin position="1167"/>
        <end position="1505"/>
    </location>
</feature>
<feature type="compositionally biased region" description="Basic and acidic residues" evidence="5">
    <location>
        <begin position="1148"/>
        <end position="1165"/>
    </location>
</feature>